<reference evidence="2 3" key="1">
    <citation type="submission" date="2016-05" db="EMBL/GenBank/DDBJ databases">
        <title>Genome sequencing reveals origins of a unique bacterial endosymbiosis in the earliest lineages of terrestrial Fungi.</title>
        <authorList>
            <consortium name="DOE Joint Genome Institute"/>
            <person name="Uehling J."/>
            <person name="Gryganskyi A."/>
            <person name="Hameed K."/>
            <person name="Tschaplinski T."/>
            <person name="Misztal P."/>
            <person name="Wu S."/>
            <person name="Desiro A."/>
            <person name="Vande Pol N."/>
            <person name="Du Z.-Y."/>
            <person name="Zienkiewicz A."/>
            <person name="Zienkiewicz K."/>
            <person name="Morin E."/>
            <person name="Tisserant E."/>
            <person name="Splivallo R."/>
            <person name="Hainaut M."/>
            <person name="Henrissat B."/>
            <person name="Ohm R."/>
            <person name="Kuo A."/>
            <person name="Yan J."/>
            <person name="Lipzen A."/>
            <person name="Nolan M."/>
            <person name="Labutti K."/>
            <person name="Barry K."/>
            <person name="Goldstein A."/>
            <person name="Labbe J."/>
            <person name="Schadt C."/>
            <person name="Tuskan G."/>
            <person name="Grigoriev I."/>
            <person name="Martin F."/>
            <person name="Vilgalys R."/>
            <person name="Bonito G."/>
        </authorList>
    </citation>
    <scope>NUCLEOTIDE SEQUENCE [LARGE SCALE GENOMIC DNA]</scope>
    <source>
        <strain evidence="2 3">AG-77</strain>
    </source>
</reference>
<evidence type="ECO:0000313" key="3">
    <source>
        <dbReference type="Proteomes" id="UP000078512"/>
    </source>
</evidence>
<dbReference type="PANTHER" id="PTHR47372:SF11">
    <property type="entry name" value="RE19971P"/>
    <property type="match status" value="1"/>
</dbReference>
<dbReference type="OrthoDB" id="529205at2759"/>
<proteinExistence type="predicted"/>
<feature type="region of interest" description="Disordered" evidence="1">
    <location>
        <begin position="138"/>
        <end position="186"/>
    </location>
</feature>
<gene>
    <name evidence="2" type="ORF">K457DRAFT_138096</name>
</gene>
<dbReference type="SUPFAM" id="SSF58113">
    <property type="entry name" value="Apolipoprotein A-I"/>
    <property type="match status" value="1"/>
</dbReference>
<evidence type="ECO:0000313" key="2">
    <source>
        <dbReference type="EMBL" id="OAQ29327.1"/>
    </source>
</evidence>
<dbReference type="EMBL" id="KV442042">
    <property type="protein sequence ID" value="OAQ29327.1"/>
    <property type="molecule type" value="Genomic_DNA"/>
</dbReference>
<organism evidence="2 3">
    <name type="scientific">Linnemannia elongata AG-77</name>
    <dbReference type="NCBI Taxonomy" id="1314771"/>
    <lineage>
        <taxon>Eukaryota</taxon>
        <taxon>Fungi</taxon>
        <taxon>Fungi incertae sedis</taxon>
        <taxon>Mucoromycota</taxon>
        <taxon>Mortierellomycotina</taxon>
        <taxon>Mortierellomycetes</taxon>
        <taxon>Mortierellales</taxon>
        <taxon>Mortierellaceae</taxon>
        <taxon>Linnemannia</taxon>
    </lineage>
</organism>
<accession>A0A197JVK1</accession>
<dbReference type="PANTHER" id="PTHR47372">
    <property type="entry name" value="DAUER UP-REGULATED-RELATED"/>
    <property type="match status" value="1"/>
</dbReference>
<evidence type="ECO:0000256" key="1">
    <source>
        <dbReference type="SAM" id="MobiDB-lite"/>
    </source>
</evidence>
<dbReference type="Proteomes" id="UP000078512">
    <property type="component" value="Unassembled WGS sequence"/>
</dbReference>
<feature type="compositionally biased region" description="Basic and acidic residues" evidence="1">
    <location>
        <begin position="170"/>
        <end position="180"/>
    </location>
</feature>
<dbReference type="Gene3D" id="1.20.5.1230">
    <property type="entry name" value="Apolipoprotein A-I"/>
    <property type="match status" value="1"/>
</dbReference>
<feature type="region of interest" description="Disordered" evidence="1">
    <location>
        <begin position="40"/>
        <end position="69"/>
    </location>
</feature>
<dbReference type="AlphaFoldDB" id="A0A197JVK1"/>
<protein>
    <submittedName>
        <fullName evidence="2">Uncharacterized protein</fullName>
    </submittedName>
</protein>
<keyword evidence="3" id="KW-1185">Reference proteome</keyword>
<sequence length="256" mass="27889">MSLLRLTARRSVNTVISNSTPAVARVPLLVRSLASNAAQKEEKEELIKHAPGWKHENASESEASVKADREPYAQDVSHMQHETVKHLKRGEENFVDNLKTKATETAQEVMDKAKSMGSQVSDYGGEYVDKAQQAGQYAKEEYGDKAKKAHQQAKEEVGDKSQALGSKLSDQAKKVGEEAKSMGSKASEYGGEYVDQAKKAGAKYLKKEDQFEQASNAQGMMKDGAQKVSDFVKSTVESAKKAVGMDNSSSGTNTKH</sequence>
<feature type="compositionally biased region" description="Basic and acidic residues" evidence="1">
    <location>
        <begin position="138"/>
        <end position="159"/>
    </location>
</feature>
<name>A0A197JVK1_9FUNG</name>